<dbReference type="InterPro" id="IPR057447">
    <property type="entry name" value="Bbp19-like_phage"/>
</dbReference>
<sequence>MTEDEQIKLENEKKQKELVRAYKRLFMTDDGKTILSDLEKFCGAHNSCMNEQCPDAFQTFIMLGKRRVFLRINGFLRRKEDDAVRNVQRKP</sequence>
<reference evidence="2" key="1">
    <citation type="journal article" date="2015" name="Nature">
        <title>Complex archaea that bridge the gap between prokaryotes and eukaryotes.</title>
        <authorList>
            <person name="Spang A."/>
            <person name="Saw J.H."/>
            <person name="Jorgensen S.L."/>
            <person name="Zaremba-Niedzwiedzka K."/>
            <person name="Martijn J."/>
            <person name="Lind A.E."/>
            <person name="van Eijk R."/>
            <person name="Schleper C."/>
            <person name="Guy L."/>
            <person name="Ettema T.J."/>
        </authorList>
    </citation>
    <scope>NUCLEOTIDE SEQUENCE</scope>
</reference>
<evidence type="ECO:0000259" key="1">
    <source>
        <dbReference type="Pfam" id="PF25181"/>
    </source>
</evidence>
<feature type="domain" description="Bbp19-like phage" evidence="1">
    <location>
        <begin position="22"/>
        <end position="73"/>
    </location>
</feature>
<name>A0A0F9AHR4_9ZZZZ</name>
<organism evidence="2">
    <name type="scientific">marine sediment metagenome</name>
    <dbReference type="NCBI Taxonomy" id="412755"/>
    <lineage>
        <taxon>unclassified sequences</taxon>
        <taxon>metagenomes</taxon>
        <taxon>ecological metagenomes</taxon>
    </lineage>
</organism>
<accession>A0A0F9AHR4</accession>
<dbReference type="AlphaFoldDB" id="A0A0F9AHR4"/>
<gene>
    <name evidence="2" type="ORF">LCGC14_2648940</name>
</gene>
<comment type="caution">
    <text evidence="2">The sequence shown here is derived from an EMBL/GenBank/DDBJ whole genome shotgun (WGS) entry which is preliminary data.</text>
</comment>
<dbReference type="EMBL" id="LAZR01045878">
    <property type="protein sequence ID" value="KKK97820.1"/>
    <property type="molecule type" value="Genomic_DNA"/>
</dbReference>
<protein>
    <recommendedName>
        <fullName evidence="1">Bbp19-like phage domain-containing protein</fullName>
    </recommendedName>
</protein>
<dbReference type="Pfam" id="PF25181">
    <property type="entry name" value="Phage_Bbp19"/>
    <property type="match status" value="1"/>
</dbReference>
<evidence type="ECO:0000313" key="2">
    <source>
        <dbReference type="EMBL" id="KKK97820.1"/>
    </source>
</evidence>
<proteinExistence type="predicted"/>